<accession>A0AAV2CVW5</accession>
<feature type="compositionally biased region" description="Low complexity" evidence="1">
    <location>
        <begin position="60"/>
        <end position="73"/>
    </location>
</feature>
<dbReference type="EMBL" id="OZ034814">
    <property type="protein sequence ID" value="CAL1360637.1"/>
    <property type="molecule type" value="Genomic_DNA"/>
</dbReference>
<dbReference type="Proteomes" id="UP001497516">
    <property type="component" value="Chromosome 10"/>
</dbReference>
<gene>
    <name evidence="2" type="ORF">LTRI10_LOCUS8061</name>
</gene>
<feature type="compositionally biased region" description="Polar residues" evidence="1">
    <location>
        <begin position="93"/>
        <end position="103"/>
    </location>
</feature>
<evidence type="ECO:0000313" key="3">
    <source>
        <dbReference type="Proteomes" id="UP001497516"/>
    </source>
</evidence>
<name>A0AAV2CVW5_9ROSI</name>
<feature type="compositionally biased region" description="Basic and acidic residues" evidence="1">
    <location>
        <begin position="45"/>
        <end position="59"/>
    </location>
</feature>
<evidence type="ECO:0000313" key="2">
    <source>
        <dbReference type="EMBL" id="CAL1360637.1"/>
    </source>
</evidence>
<protein>
    <submittedName>
        <fullName evidence="2">Uncharacterized protein</fullName>
    </submittedName>
</protein>
<keyword evidence="3" id="KW-1185">Reference proteome</keyword>
<sequence length="120" mass="12405">MKEEVDTSASIASMANRKPEKKVSTGELGLPLVRLVGAPPPKTVASEKELTAEGTKREGSSSPFPSPRSCPRFGELDGTQGLGCPSPPLGPVAQTTPRDSIMSTRDVGGKLGEVSSGREG</sequence>
<proteinExistence type="predicted"/>
<reference evidence="2 3" key="1">
    <citation type="submission" date="2024-04" db="EMBL/GenBank/DDBJ databases">
        <authorList>
            <person name="Fracassetti M."/>
        </authorList>
    </citation>
    <scope>NUCLEOTIDE SEQUENCE [LARGE SCALE GENOMIC DNA]</scope>
</reference>
<organism evidence="2 3">
    <name type="scientific">Linum trigynum</name>
    <dbReference type="NCBI Taxonomy" id="586398"/>
    <lineage>
        <taxon>Eukaryota</taxon>
        <taxon>Viridiplantae</taxon>
        <taxon>Streptophyta</taxon>
        <taxon>Embryophyta</taxon>
        <taxon>Tracheophyta</taxon>
        <taxon>Spermatophyta</taxon>
        <taxon>Magnoliopsida</taxon>
        <taxon>eudicotyledons</taxon>
        <taxon>Gunneridae</taxon>
        <taxon>Pentapetalae</taxon>
        <taxon>rosids</taxon>
        <taxon>fabids</taxon>
        <taxon>Malpighiales</taxon>
        <taxon>Linaceae</taxon>
        <taxon>Linum</taxon>
    </lineage>
</organism>
<dbReference type="AlphaFoldDB" id="A0AAV2CVW5"/>
<feature type="region of interest" description="Disordered" evidence="1">
    <location>
        <begin position="1"/>
        <end position="120"/>
    </location>
</feature>
<evidence type="ECO:0000256" key="1">
    <source>
        <dbReference type="SAM" id="MobiDB-lite"/>
    </source>
</evidence>